<evidence type="ECO:0000259" key="1">
    <source>
        <dbReference type="Pfam" id="PF18013"/>
    </source>
</evidence>
<keyword evidence="3" id="KW-1185">Reference proteome</keyword>
<dbReference type="Proteomes" id="UP000193944">
    <property type="component" value="Unassembled WGS sequence"/>
</dbReference>
<proteinExistence type="predicted"/>
<organism evidence="2 3">
    <name type="scientific">Anaeromyces robustus</name>
    <dbReference type="NCBI Taxonomy" id="1754192"/>
    <lineage>
        <taxon>Eukaryota</taxon>
        <taxon>Fungi</taxon>
        <taxon>Fungi incertae sedis</taxon>
        <taxon>Chytridiomycota</taxon>
        <taxon>Chytridiomycota incertae sedis</taxon>
        <taxon>Neocallimastigomycetes</taxon>
        <taxon>Neocallimastigales</taxon>
        <taxon>Neocallimastigaceae</taxon>
        <taxon>Anaeromyces</taxon>
    </lineage>
</organism>
<dbReference type="Gene3D" id="1.10.530.10">
    <property type="match status" value="1"/>
</dbReference>
<dbReference type="InterPro" id="IPR041219">
    <property type="entry name" value="Phage_lysozyme2"/>
</dbReference>
<dbReference type="AlphaFoldDB" id="A0A1Y1WUU6"/>
<sequence length="111" mass="13475">MYEFGVVQWNEYGDKGIKLDGIMEAYKKFKETTGKNYPTEEECMKFEAKFLVEELRKEQFKDIYENWKKTPTEKVAYDFCYNYENPAEKASRCLERKEYANDFYKLMCDNK</sequence>
<feature type="domain" description="Phage tail lysozyme" evidence="1">
    <location>
        <begin position="5"/>
        <end position="107"/>
    </location>
</feature>
<reference evidence="2 3" key="1">
    <citation type="submission" date="2016-08" db="EMBL/GenBank/DDBJ databases">
        <title>A Parts List for Fungal Cellulosomes Revealed by Comparative Genomics.</title>
        <authorList>
            <consortium name="DOE Joint Genome Institute"/>
            <person name="Haitjema C.H."/>
            <person name="Gilmore S.P."/>
            <person name="Henske J.K."/>
            <person name="Solomon K.V."/>
            <person name="De Groot R."/>
            <person name="Kuo A."/>
            <person name="Mondo S.J."/>
            <person name="Salamov A.A."/>
            <person name="Labutti K."/>
            <person name="Zhao Z."/>
            <person name="Chiniquy J."/>
            <person name="Barry K."/>
            <person name="Brewer H.M."/>
            <person name="Purvine S.O."/>
            <person name="Wright A.T."/>
            <person name="Boxma B."/>
            <person name="Van Alen T."/>
            <person name="Hackstein J.H."/>
            <person name="Baker S.E."/>
            <person name="Grigoriev I.V."/>
            <person name="O'Malley M.A."/>
        </authorList>
    </citation>
    <scope>NUCLEOTIDE SEQUENCE [LARGE SCALE GENOMIC DNA]</scope>
    <source>
        <strain evidence="2 3">S4</strain>
    </source>
</reference>
<comment type="caution">
    <text evidence="2">The sequence shown here is derived from an EMBL/GenBank/DDBJ whole genome shotgun (WGS) entry which is preliminary data.</text>
</comment>
<protein>
    <recommendedName>
        <fullName evidence="1">Phage tail lysozyme domain-containing protein</fullName>
    </recommendedName>
</protein>
<evidence type="ECO:0000313" key="3">
    <source>
        <dbReference type="Proteomes" id="UP000193944"/>
    </source>
</evidence>
<name>A0A1Y1WUU6_9FUNG</name>
<evidence type="ECO:0000313" key="2">
    <source>
        <dbReference type="EMBL" id="ORX76904.1"/>
    </source>
</evidence>
<dbReference type="EMBL" id="MCFG01000272">
    <property type="protein sequence ID" value="ORX76904.1"/>
    <property type="molecule type" value="Genomic_DNA"/>
</dbReference>
<accession>A0A1Y1WUU6</accession>
<reference evidence="2 3" key="2">
    <citation type="submission" date="2016-08" db="EMBL/GenBank/DDBJ databases">
        <title>Pervasive Adenine N6-methylation of Active Genes in Fungi.</title>
        <authorList>
            <consortium name="DOE Joint Genome Institute"/>
            <person name="Mondo S.J."/>
            <person name="Dannebaum R.O."/>
            <person name="Kuo R.C."/>
            <person name="Labutti K."/>
            <person name="Haridas S."/>
            <person name="Kuo A."/>
            <person name="Salamov A."/>
            <person name="Ahrendt S.R."/>
            <person name="Lipzen A."/>
            <person name="Sullivan W."/>
            <person name="Andreopoulos W.B."/>
            <person name="Clum A."/>
            <person name="Lindquist E."/>
            <person name="Daum C."/>
            <person name="Ramamoorthy G.K."/>
            <person name="Gryganskyi A."/>
            <person name="Culley D."/>
            <person name="Magnuson J.K."/>
            <person name="James T.Y."/>
            <person name="O'Malley M.A."/>
            <person name="Stajich J.E."/>
            <person name="Spatafora J.W."/>
            <person name="Visel A."/>
            <person name="Grigoriev I.V."/>
        </authorList>
    </citation>
    <scope>NUCLEOTIDE SEQUENCE [LARGE SCALE GENOMIC DNA]</scope>
    <source>
        <strain evidence="2 3">S4</strain>
    </source>
</reference>
<dbReference type="Pfam" id="PF18013">
    <property type="entry name" value="Phage_lysozyme2"/>
    <property type="match status" value="1"/>
</dbReference>
<gene>
    <name evidence="2" type="ORF">BCR32DRAFT_303039</name>
</gene>